<feature type="transmembrane region" description="Helical" evidence="9">
    <location>
        <begin position="69"/>
        <end position="93"/>
    </location>
</feature>
<dbReference type="SUPFAM" id="SSF55874">
    <property type="entry name" value="ATPase domain of HSP90 chaperone/DNA topoisomerase II/histidine kinase"/>
    <property type="match status" value="1"/>
</dbReference>
<evidence type="ECO:0000256" key="7">
    <source>
        <dbReference type="ARBA" id="ARBA00022840"/>
    </source>
</evidence>
<feature type="transmembrane region" description="Helical" evidence="9">
    <location>
        <begin position="44"/>
        <end position="62"/>
    </location>
</feature>
<proteinExistence type="predicted"/>
<reference evidence="13" key="1">
    <citation type="submission" date="2023-07" db="EMBL/GenBank/DDBJ databases">
        <title>Draft genome sequence of the endophytic actinobacterium Streptomyces justiciae WPN32, a potential antibiotic producer.</title>
        <authorList>
            <person name="Yasawong M."/>
            <person name="Pana W."/>
            <person name="Ganta P."/>
            <person name="Santapan N."/>
            <person name="Songngamsuk T."/>
            <person name="Phatcharaharikarn M."/>
            <person name="Kerdtoob S."/>
            <person name="Nantapong N."/>
        </authorList>
    </citation>
    <scope>NUCLEOTIDE SEQUENCE [LARGE SCALE GENOMIC DNA]</scope>
    <source>
        <strain evidence="13">WPN32</strain>
    </source>
</reference>
<keyword evidence="9" id="KW-0472">Membrane</keyword>
<evidence type="ECO:0000256" key="8">
    <source>
        <dbReference type="ARBA" id="ARBA00023012"/>
    </source>
</evidence>
<evidence type="ECO:0000256" key="6">
    <source>
        <dbReference type="ARBA" id="ARBA00022777"/>
    </source>
</evidence>
<dbReference type="InterPro" id="IPR011712">
    <property type="entry name" value="Sig_transdc_His_kin_sub3_dim/P"/>
</dbReference>
<dbReference type="Pfam" id="PF07730">
    <property type="entry name" value="HisKA_3"/>
    <property type="match status" value="1"/>
</dbReference>
<keyword evidence="3" id="KW-0597">Phosphoprotein</keyword>
<dbReference type="EC" id="2.7.13.3" evidence="2"/>
<evidence type="ECO:0000256" key="5">
    <source>
        <dbReference type="ARBA" id="ARBA00022741"/>
    </source>
</evidence>
<evidence type="ECO:0000256" key="1">
    <source>
        <dbReference type="ARBA" id="ARBA00000085"/>
    </source>
</evidence>
<dbReference type="PROSITE" id="PS51257">
    <property type="entry name" value="PROKAR_LIPOPROTEIN"/>
    <property type="match status" value="1"/>
</dbReference>
<keyword evidence="9" id="KW-0812">Transmembrane</keyword>
<sequence>MIDNLKRYLHCRRRAVDAALAVVLLCACSFPASTLTFPGHDLALPWWPGFLLSGVSCAVLLGRRTRPRTAVAVALGCATAAVGLGYLVTPLLLGPLMVAQFSLAVRTGRKTANTLAFTGVTLLTSTALIAGPAYGPLVVKLLGPAFWLLLPTSAGTVNRLHRACLEAERARAEHAERVRDEEARHRVTEERLRIARDLHDVVAHHLVLTKVQAEAVARFVRTRPDDAERLAAELTGTATSALRELKATVGLLRDANGPEEPREAVVSLSRLSGLAASFEGAGLSVSVTEEGQPRRLAAGAGLAAHRIVQEALTNVTKHAATRSAEVRLAYTGDRLIVTVTNDGVREHGDHPFPNGGFGLTGMRERARSAGGRLLAGPRPLGGFEVVAELPLLGDAVDASARS</sequence>
<dbReference type="Proteomes" id="UP001257948">
    <property type="component" value="Unassembled WGS sequence"/>
</dbReference>
<dbReference type="GO" id="GO:0016301">
    <property type="term" value="F:kinase activity"/>
    <property type="evidence" value="ECO:0007669"/>
    <property type="project" value="UniProtKB-KW"/>
</dbReference>
<accession>A0ABU3M5C8</accession>
<dbReference type="EMBL" id="JAVTLL010000038">
    <property type="protein sequence ID" value="MDT7846722.1"/>
    <property type="molecule type" value="Genomic_DNA"/>
</dbReference>
<dbReference type="Pfam" id="PF02518">
    <property type="entry name" value="HATPase_c"/>
    <property type="match status" value="1"/>
</dbReference>
<dbReference type="CDD" id="cd16917">
    <property type="entry name" value="HATPase_UhpB-NarQ-NarX-like"/>
    <property type="match status" value="1"/>
</dbReference>
<evidence type="ECO:0000256" key="3">
    <source>
        <dbReference type="ARBA" id="ARBA00022553"/>
    </source>
</evidence>
<dbReference type="InterPro" id="IPR003594">
    <property type="entry name" value="HATPase_dom"/>
</dbReference>
<name>A0ABU3M5C8_9ACTN</name>
<evidence type="ECO:0000256" key="4">
    <source>
        <dbReference type="ARBA" id="ARBA00022679"/>
    </source>
</evidence>
<evidence type="ECO:0000256" key="2">
    <source>
        <dbReference type="ARBA" id="ARBA00012438"/>
    </source>
</evidence>
<evidence type="ECO:0000259" key="10">
    <source>
        <dbReference type="Pfam" id="PF02518"/>
    </source>
</evidence>
<keyword evidence="9" id="KW-1133">Transmembrane helix</keyword>
<dbReference type="Gene3D" id="1.20.5.1930">
    <property type="match status" value="1"/>
</dbReference>
<protein>
    <recommendedName>
        <fullName evidence="2">histidine kinase</fullName>
        <ecNumber evidence="2">2.7.13.3</ecNumber>
    </recommendedName>
</protein>
<keyword evidence="8" id="KW-0902">Two-component regulatory system</keyword>
<keyword evidence="6 12" id="KW-0418">Kinase</keyword>
<feature type="domain" description="Histidine kinase/HSP90-like ATPase" evidence="10">
    <location>
        <begin position="303"/>
        <end position="391"/>
    </location>
</feature>
<dbReference type="InterPro" id="IPR036890">
    <property type="entry name" value="HATPase_C_sf"/>
</dbReference>
<keyword evidence="13" id="KW-1185">Reference proteome</keyword>
<dbReference type="PANTHER" id="PTHR24421:SF10">
    <property type="entry name" value="NITRATE_NITRITE SENSOR PROTEIN NARQ"/>
    <property type="match status" value="1"/>
</dbReference>
<dbReference type="InterPro" id="IPR050482">
    <property type="entry name" value="Sensor_HK_TwoCompSys"/>
</dbReference>
<evidence type="ECO:0000313" key="12">
    <source>
        <dbReference type="EMBL" id="MDT7846722.1"/>
    </source>
</evidence>
<dbReference type="Gene3D" id="3.30.565.10">
    <property type="entry name" value="Histidine kinase-like ATPase, C-terminal domain"/>
    <property type="match status" value="1"/>
</dbReference>
<organism evidence="12 13">
    <name type="scientific">Streptomyces justiciae</name>
    <dbReference type="NCBI Taxonomy" id="2780140"/>
    <lineage>
        <taxon>Bacteria</taxon>
        <taxon>Bacillati</taxon>
        <taxon>Actinomycetota</taxon>
        <taxon>Actinomycetes</taxon>
        <taxon>Kitasatosporales</taxon>
        <taxon>Streptomycetaceae</taxon>
        <taxon>Streptomyces</taxon>
    </lineage>
</organism>
<comment type="caution">
    <text evidence="12">The sequence shown here is derived from an EMBL/GenBank/DDBJ whole genome shotgun (WGS) entry which is preliminary data.</text>
</comment>
<keyword evidence="7" id="KW-0067">ATP-binding</keyword>
<gene>
    <name evidence="12" type="ORF">RQC66_38995</name>
</gene>
<dbReference type="RefSeq" id="WP_314206997.1">
    <property type="nucleotide sequence ID" value="NZ_JAVTLL010000038.1"/>
</dbReference>
<keyword evidence="5" id="KW-0547">Nucleotide-binding</keyword>
<comment type="catalytic activity">
    <reaction evidence="1">
        <text>ATP + protein L-histidine = ADP + protein N-phospho-L-histidine.</text>
        <dbReference type="EC" id="2.7.13.3"/>
    </reaction>
</comment>
<keyword evidence="4" id="KW-0808">Transferase</keyword>
<feature type="domain" description="Signal transduction histidine kinase subgroup 3 dimerisation and phosphoacceptor" evidence="11">
    <location>
        <begin position="190"/>
        <end position="255"/>
    </location>
</feature>
<evidence type="ECO:0000259" key="11">
    <source>
        <dbReference type="Pfam" id="PF07730"/>
    </source>
</evidence>
<evidence type="ECO:0000256" key="9">
    <source>
        <dbReference type="SAM" id="Phobius"/>
    </source>
</evidence>
<evidence type="ECO:0000313" key="13">
    <source>
        <dbReference type="Proteomes" id="UP001257948"/>
    </source>
</evidence>
<dbReference type="PANTHER" id="PTHR24421">
    <property type="entry name" value="NITRATE/NITRITE SENSOR PROTEIN NARX-RELATED"/>
    <property type="match status" value="1"/>
</dbReference>